<accession>A0AAV5T3T5</accession>
<name>A0AAV5T3T5_9BILA</name>
<dbReference type="Proteomes" id="UP001432027">
    <property type="component" value="Unassembled WGS sequence"/>
</dbReference>
<evidence type="ECO:0000313" key="1">
    <source>
        <dbReference type="EMBL" id="GMS90251.1"/>
    </source>
</evidence>
<evidence type="ECO:0000313" key="2">
    <source>
        <dbReference type="Proteomes" id="UP001432027"/>
    </source>
</evidence>
<reference evidence="1" key="1">
    <citation type="submission" date="2023-10" db="EMBL/GenBank/DDBJ databases">
        <title>Genome assembly of Pristionchus species.</title>
        <authorList>
            <person name="Yoshida K."/>
            <person name="Sommer R.J."/>
        </authorList>
    </citation>
    <scope>NUCLEOTIDE SEQUENCE</scope>
    <source>
        <strain evidence="1">RS0144</strain>
    </source>
</reference>
<feature type="non-terminal residue" evidence="1">
    <location>
        <position position="1"/>
    </location>
</feature>
<dbReference type="AlphaFoldDB" id="A0AAV5T3T5"/>
<sequence length="74" mass="8308">TEGLLMVTMKEHLPDHHTSIYQVDDGTIFNWNRHAPHRLFVKLDGDEIDAVLPVERIECAASFGNALYFVAGGK</sequence>
<protein>
    <submittedName>
        <fullName evidence="1">Uncharacterized protein</fullName>
    </submittedName>
</protein>
<comment type="caution">
    <text evidence="1">The sequence shown here is derived from an EMBL/GenBank/DDBJ whole genome shotgun (WGS) entry which is preliminary data.</text>
</comment>
<gene>
    <name evidence="1" type="ORF">PENTCL1PPCAC_12426</name>
</gene>
<organism evidence="1 2">
    <name type="scientific">Pristionchus entomophagus</name>
    <dbReference type="NCBI Taxonomy" id="358040"/>
    <lineage>
        <taxon>Eukaryota</taxon>
        <taxon>Metazoa</taxon>
        <taxon>Ecdysozoa</taxon>
        <taxon>Nematoda</taxon>
        <taxon>Chromadorea</taxon>
        <taxon>Rhabditida</taxon>
        <taxon>Rhabditina</taxon>
        <taxon>Diplogasteromorpha</taxon>
        <taxon>Diplogasteroidea</taxon>
        <taxon>Neodiplogasteridae</taxon>
        <taxon>Pristionchus</taxon>
    </lineage>
</organism>
<keyword evidence="2" id="KW-1185">Reference proteome</keyword>
<dbReference type="EMBL" id="BTSX01000003">
    <property type="protein sequence ID" value="GMS90251.1"/>
    <property type="molecule type" value="Genomic_DNA"/>
</dbReference>
<feature type="non-terminal residue" evidence="1">
    <location>
        <position position="74"/>
    </location>
</feature>
<proteinExistence type="predicted"/>